<dbReference type="Gene3D" id="2.40.260.10">
    <property type="entry name" value="Sortase"/>
    <property type="match status" value="1"/>
</dbReference>
<keyword evidence="1" id="KW-0378">Hydrolase</keyword>
<evidence type="ECO:0000313" key="4">
    <source>
        <dbReference type="EMBL" id="SDL70789.1"/>
    </source>
</evidence>
<keyword evidence="3" id="KW-0472">Membrane</keyword>
<organism evidence="4 5">
    <name type="scientific">Streptococcus equinus</name>
    <name type="common">Streptococcus bovis</name>
    <dbReference type="NCBI Taxonomy" id="1335"/>
    <lineage>
        <taxon>Bacteria</taxon>
        <taxon>Bacillati</taxon>
        <taxon>Bacillota</taxon>
        <taxon>Bacilli</taxon>
        <taxon>Lactobacillales</taxon>
        <taxon>Streptococcaceae</taxon>
        <taxon>Streptococcus</taxon>
    </lineage>
</organism>
<sequence length="274" mass="30437">MLEKVKEKSLTIAIIVILITGVSLLLYPTISNHVNAAKQITQIANYNRNVEKMTEQKQKKILSDARDYNNSLRQGIVPNLNLTSNQMKVYNQTLNVTGQGIMAYVEIPKLNLELPVYHGTSDSVLRVALGHLPGTSLPVGGKGSHAVISGHRGLPSARLFTDIDQLVEGDTFKIQVIDKTLLYEVDRILTISPEDRSPLRIDPNQDYVTLMTCTPYGINTERLLVRGHRIANKENSTRIVSEASQFQTIIVVILISCFILSIILLAVVVIKLIK</sequence>
<feature type="active site" description="Acyl-thioester intermediate" evidence="2">
    <location>
        <position position="213"/>
    </location>
</feature>
<proteinExistence type="predicted"/>
<dbReference type="Pfam" id="PF04203">
    <property type="entry name" value="Sortase"/>
    <property type="match status" value="1"/>
</dbReference>
<accession>A0A1G9M9A6</accession>
<reference evidence="4 5" key="1">
    <citation type="submission" date="2016-10" db="EMBL/GenBank/DDBJ databases">
        <authorList>
            <person name="de Groot N.N."/>
        </authorList>
    </citation>
    <scope>NUCLEOTIDE SEQUENCE [LARGE SCALE GENOMIC DNA]</scope>
    <source>
        <strain evidence="4 5">Sb09</strain>
    </source>
</reference>
<evidence type="ECO:0000313" key="5">
    <source>
        <dbReference type="Proteomes" id="UP000183162"/>
    </source>
</evidence>
<keyword evidence="3" id="KW-1133">Transmembrane helix</keyword>
<protein>
    <submittedName>
        <fullName evidence="4">Sortase A</fullName>
    </submittedName>
</protein>
<dbReference type="GO" id="GO:0016787">
    <property type="term" value="F:hydrolase activity"/>
    <property type="evidence" value="ECO:0007669"/>
    <property type="project" value="UniProtKB-KW"/>
</dbReference>
<dbReference type="CDD" id="cd05827">
    <property type="entry name" value="Sortase_C"/>
    <property type="match status" value="1"/>
</dbReference>
<feature type="transmembrane region" description="Helical" evidence="3">
    <location>
        <begin position="12"/>
        <end position="30"/>
    </location>
</feature>
<gene>
    <name evidence="4" type="ORF">SAMN05216400_1423</name>
</gene>
<keyword evidence="3" id="KW-0812">Transmembrane</keyword>
<dbReference type="RefSeq" id="WP_074567035.1">
    <property type="nucleotide sequence ID" value="NZ_FNGX01000004.1"/>
</dbReference>
<dbReference type="Proteomes" id="UP000183162">
    <property type="component" value="Unassembled WGS sequence"/>
</dbReference>
<dbReference type="OrthoDB" id="1648028at2"/>
<dbReference type="AlphaFoldDB" id="A0A1G9M9A6"/>
<dbReference type="NCBIfam" id="NF033745">
    <property type="entry name" value="class_C_sortase"/>
    <property type="match status" value="1"/>
</dbReference>
<dbReference type="InterPro" id="IPR005754">
    <property type="entry name" value="Sortase"/>
</dbReference>
<dbReference type="NCBIfam" id="TIGR01076">
    <property type="entry name" value="sortase_fam"/>
    <property type="match status" value="1"/>
</dbReference>
<dbReference type="InterPro" id="IPR042002">
    <property type="entry name" value="Sortase_C"/>
</dbReference>
<evidence type="ECO:0000256" key="2">
    <source>
        <dbReference type="PIRSR" id="PIRSR605754-1"/>
    </source>
</evidence>
<dbReference type="InterPro" id="IPR023365">
    <property type="entry name" value="Sortase_dom-sf"/>
</dbReference>
<evidence type="ECO:0000256" key="3">
    <source>
        <dbReference type="SAM" id="Phobius"/>
    </source>
</evidence>
<dbReference type="SUPFAM" id="SSF63817">
    <property type="entry name" value="Sortase"/>
    <property type="match status" value="1"/>
</dbReference>
<evidence type="ECO:0000256" key="1">
    <source>
        <dbReference type="ARBA" id="ARBA00022801"/>
    </source>
</evidence>
<dbReference type="EMBL" id="FNGX01000004">
    <property type="protein sequence ID" value="SDL70789.1"/>
    <property type="molecule type" value="Genomic_DNA"/>
</dbReference>
<feature type="transmembrane region" description="Helical" evidence="3">
    <location>
        <begin position="249"/>
        <end position="273"/>
    </location>
</feature>
<feature type="active site" description="Proton donor/acceptor" evidence="2">
    <location>
        <position position="151"/>
    </location>
</feature>
<name>A0A1G9M9A6_STREI</name>